<evidence type="ECO:0000256" key="3">
    <source>
        <dbReference type="ARBA" id="ARBA00018484"/>
    </source>
</evidence>
<keyword evidence="6 10" id="KW-0283">Flagellar rotation</keyword>
<evidence type="ECO:0000256" key="10">
    <source>
        <dbReference type="PIRNR" id="PIRNR002884"/>
    </source>
</evidence>
<dbReference type="EMBL" id="QWEZ01000001">
    <property type="protein sequence ID" value="RRJ84979.1"/>
    <property type="molecule type" value="Genomic_DNA"/>
</dbReference>
<dbReference type="PANTHER" id="PTHR43693">
    <property type="entry name" value="PROTEIN PHOSPHATASE CHEZ"/>
    <property type="match status" value="1"/>
</dbReference>
<dbReference type="GO" id="GO:0006935">
    <property type="term" value="P:chemotaxis"/>
    <property type="evidence" value="ECO:0007669"/>
    <property type="project" value="UniProtKB-KW"/>
</dbReference>
<sequence>MTLFNYNRDNAELESDLKVQAQKLVELLESGNVSGAINVIQDLNEMRDQSLYLEVGRLTRALHESLMNFHIDSGITGEDQEQISHMADASDRLDYVTKMTESAANRTMDIVEACAPMASQLGIEARELSQEWKRFTSRQMSPEEFRELSKRIAPFLEETEKRSTEFGNSLNEILMAQDYQDLTGQVIKRVVSLVSEIEDSLVHLVRMAGKVDEITGIEHEALSAKPAASSTEAEGPQINKKHRDDVVSGQDEVDDLLSSLGF</sequence>
<proteinExistence type="inferred from homology"/>
<gene>
    <name evidence="13" type="ORF">D0544_07820</name>
</gene>
<evidence type="ECO:0000256" key="2">
    <source>
        <dbReference type="ARBA" id="ARBA00005908"/>
    </source>
</evidence>
<keyword evidence="14" id="KW-1185">Reference proteome</keyword>
<dbReference type="GO" id="GO:0097588">
    <property type="term" value="P:archaeal or bacterial-type flagellum-dependent cell motility"/>
    <property type="evidence" value="ECO:0007669"/>
    <property type="project" value="UniProtKB-KW"/>
</dbReference>
<comment type="caution">
    <text evidence="13">The sequence shown here is derived from an EMBL/GenBank/DDBJ whole genome shotgun (WGS) entry which is preliminary data.</text>
</comment>
<comment type="subunit">
    <text evidence="10">Homodimer.</text>
</comment>
<dbReference type="SUPFAM" id="SSF75708">
    <property type="entry name" value="Chemotaxis phosphatase CheZ"/>
    <property type="match status" value="1"/>
</dbReference>
<dbReference type="InterPro" id="IPR050992">
    <property type="entry name" value="CheZ_family_phosphatases"/>
</dbReference>
<dbReference type="PIRSF" id="PIRSF002884">
    <property type="entry name" value="CheZ"/>
    <property type="match status" value="1"/>
</dbReference>
<dbReference type="GO" id="GO:0009288">
    <property type="term" value="C:bacterial-type flagellum"/>
    <property type="evidence" value="ECO:0007669"/>
    <property type="project" value="InterPro"/>
</dbReference>
<keyword evidence="5 10" id="KW-0145">Chemotaxis</keyword>
<dbReference type="Gene3D" id="1.10.287.500">
    <property type="entry name" value="Helix hairpin bin"/>
    <property type="match status" value="1"/>
</dbReference>
<dbReference type="EC" id="3.1.3.-" evidence="10"/>
<reference evidence="13 14" key="1">
    <citation type="submission" date="2018-08" db="EMBL/GenBank/DDBJ databases">
        <authorList>
            <person name="Khan S.A."/>
        </authorList>
    </citation>
    <scope>NUCLEOTIDE SEQUENCE [LARGE SCALE GENOMIC DNA]</scope>
    <source>
        <strain evidence="13 14">GTF-13</strain>
    </source>
</reference>
<evidence type="ECO:0000313" key="14">
    <source>
        <dbReference type="Proteomes" id="UP000280792"/>
    </source>
</evidence>
<dbReference type="PANTHER" id="PTHR43693:SF1">
    <property type="entry name" value="PROTEIN PHOSPHATASE CHEZ"/>
    <property type="match status" value="1"/>
</dbReference>
<feature type="site" description="Enhances dephosphorylation of CheY-P" evidence="11">
    <location>
        <position position="185"/>
    </location>
</feature>
<evidence type="ECO:0000256" key="4">
    <source>
        <dbReference type="ARBA" id="ARBA00022490"/>
    </source>
</evidence>
<dbReference type="Proteomes" id="UP000280792">
    <property type="component" value="Unassembled WGS sequence"/>
</dbReference>
<feature type="region of interest" description="Disordered" evidence="12">
    <location>
        <begin position="222"/>
        <end position="262"/>
    </location>
</feature>
<keyword evidence="8 10" id="KW-0904">Protein phosphatase</keyword>
<evidence type="ECO:0000256" key="6">
    <source>
        <dbReference type="ARBA" id="ARBA00022779"/>
    </source>
</evidence>
<protein>
    <recommendedName>
        <fullName evidence="3 10">Protein phosphatase CheZ</fullName>
        <ecNumber evidence="10">3.1.3.-</ecNumber>
    </recommendedName>
    <alternativeName>
        <fullName evidence="9 10">Chemotaxis protein CheZ</fullName>
    </alternativeName>
</protein>
<evidence type="ECO:0000256" key="11">
    <source>
        <dbReference type="PIRSR" id="PIRSR002884-1"/>
    </source>
</evidence>
<evidence type="ECO:0000256" key="8">
    <source>
        <dbReference type="ARBA" id="ARBA00022912"/>
    </source>
</evidence>
<evidence type="ECO:0000256" key="1">
    <source>
        <dbReference type="ARBA" id="ARBA00004496"/>
    </source>
</evidence>
<evidence type="ECO:0000256" key="12">
    <source>
        <dbReference type="SAM" id="MobiDB-lite"/>
    </source>
</evidence>
<comment type="subcellular location">
    <subcellularLocation>
        <location evidence="1 10">Cytoplasm</location>
    </subcellularLocation>
</comment>
<evidence type="ECO:0000313" key="13">
    <source>
        <dbReference type="EMBL" id="RRJ84979.1"/>
    </source>
</evidence>
<keyword evidence="4 10" id="KW-0963">Cytoplasm</keyword>
<dbReference type="InterPro" id="IPR007439">
    <property type="entry name" value="Chemotax_Pase_CheZ"/>
</dbReference>
<dbReference type="AlphaFoldDB" id="A0A3P3VU53"/>
<dbReference type="GO" id="GO:0005737">
    <property type="term" value="C:cytoplasm"/>
    <property type="evidence" value="ECO:0007669"/>
    <property type="project" value="UniProtKB-SubCell"/>
</dbReference>
<keyword evidence="7 10" id="KW-0378">Hydrolase</keyword>
<evidence type="ECO:0000256" key="5">
    <source>
        <dbReference type="ARBA" id="ARBA00022500"/>
    </source>
</evidence>
<dbReference type="GO" id="GO:0004721">
    <property type="term" value="F:phosphoprotein phosphatase activity"/>
    <property type="evidence" value="ECO:0007669"/>
    <property type="project" value="UniProtKB-KW"/>
</dbReference>
<accession>A0A3P3VU53</accession>
<comment type="similarity">
    <text evidence="2 10">Belongs to the CheZ family.</text>
</comment>
<name>A0A3P3VU53_9GAMM</name>
<reference evidence="13 14" key="2">
    <citation type="submission" date="2018-12" db="EMBL/GenBank/DDBJ databases">
        <title>Simiduia agarivorans gen. nov., sp. nov., a marine, agarolytic bacterium isolated from shallow coastal water from Keelung, Taiwan.</title>
        <authorList>
            <person name="Shieh W.Y."/>
        </authorList>
    </citation>
    <scope>NUCLEOTIDE SEQUENCE [LARGE SCALE GENOMIC DNA]</scope>
    <source>
        <strain evidence="13 14">GTF-13</strain>
    </source>
</reference>
<dbReference type="Pfam" id="PF04344">
    <property type="entry name" value="CheZ"/>
    <property type="match status" value="1"/>
</dbReference>
<evidence type="ECO:0000256" key="9">
    <source>
        <dbReference type="ARBA" id="ARBA00029599"/>
    </source>
</evidence>
<evidence type="ECO:0000256" key="7">
    <source>
        <dbReference type="ARBA" id="ARBA00022801"/>
    </source>
</evidence>
<dbReference type="GO" id="GO:0050920">
    <property type="term" value="P:regulation of chemotaxis"/>
    <property type="evidence" value="ECO:0007669"/>
    <property type="project" value="InterPro"/>
</dbReference>
<comment type="function">
    <text evidence="10">Plays an important role in bacterial chemotaxis signal transduction pathway by accelerating the dephosphorylation of phosphorylated CheY (CheY-P).</text>
</comment>
<organism evidence="13 14">
    <name type="scientific">Aestuariirhabdus litorea</name>
    <dbReference type="NCBI Taxonomy" id="2528527"/>
    <lineage>
        <taxon>Bacteria</taxon>
        <taxon>Pseudomonadati</taxon>
        <taxon>Pseudomonadota</taxon>
        <taxon>Gammaproteobacteria</taxon>
        <taxon>Oceanospirillales</taxon>
        <taxon>Aestuariirhabdaceae</taxon>
        <taxon>Aestuariirhabdus</taxon>
    </lineage>
</organism>